<reference evidence="1" key="1">
    <citation type="submission" date="2010-05" db="EMBL/GenBank/DDBJ databases">
        <authorList>
            <person name="Genoscope - CEA"/>
        </authorList>
    </citation>
    <scope>NUCLEOTIDE SEQUENCE</scope>
</reference>
<dbReference type="EMBL" id="FQ032808">
    <property type="protein sequence ID" value="CBL87103.1"/>
    <property type="molecule type" value="Genomic_DNA"/>
</dbReference>
<gene>
    <name evidence="1" type="ORF">S3_816_0005</name>
</gene>
<organism evidence="1">
    <name type="scientific">uncultured Flavobacteriia bacterium</name>
    <dbReference type="NCBI Taxonomy" id="212695"/>
    <lineage>
        <taxon>Bacteria</taxon>
        <taxon>Pseudomonadati</taxon>
        <taxon>Bacteroidota</taxon>
        <taxon>Flavobacteriia</taxon>
        <taxon>environmental samples</taxon>
    </lineage>
</organism>
<accession>F4MLU0</accession>
<protein>
    <recommendedName>
        <fullName evidence="2">Outer membrane protein beta-barrel domain-containing protein</fullName>
    </recommendedName>
</protein>
<sequence>MRIIILVFALCLFENIDAQSEPQFYVDSEVRTRRISLSTYAQPMVLFRRIGADLNGNRPDVNSTFQTGFNSDAGISLDFNLGSLRVGAGFGHTWINFSTTESESVVKTSATYLSVPLRAGLVTILNDRISLEVWPQVIYRKAQSYEKDWLVQMIPEFREVIWSAGLNVGPSVSVTEYLRWTIMGVIDYGFSDLERSSSEGVLELPIFLGIRTGLRLSI</sequence>
<evidence type="ECO:0000313" key="1">
    <source>
        <dbReference type="EMBL" id="CBL87103.1"/>
    </source>
</evidence>
<reference evidence="1" key="2">
    <citation type="journal article" date="2012" name="Environ. Microbiol.">
        <title>Genomic content of uncultured Bacteroidetes from contrasting oceanic provinces in the North Atlantic Ocean.</title>
        <authorList>
            <person name="Gomez-Pereira P.R."/>
            <person name="Schuler M."/>
            <person name="Fuchs B.M."/>
            <person name="Bennke C."/>
            <person name="Teeling H."/>
            <person name="Waldmann J."/>
            <person name="Richter M."/>
            <person name="Barbe V."/>
            <person name="Bataille E."/>
            <person name="Glockner F.O."/>
            <person name="Amann R."/>
        </authorList>
    </citation>
    <scope>NUCLEOTIDE SEQUENCE</scope>
</reference>
<name>F4MLU0_9BACT</name>
<evidence type="ECO:0008006" key="2">
    <source>
        <dbReference type="Google" id="ProtNLM"/>
    </source>
</evidence>
<proteinExistence type="predicted"/>
<dbReference type="AlphaFoldDB" id="F4MLU0"/>